<keyword evidence="2" id="KW-0812">Transmembrane</keyword>
<evidence type="ECO:0000313" key="3">
    <source>
        <dbReference type="EMBL" id="CAA9494873.1"/>
    </source>
</evidence>
<protein>
    <submittedName>
        <fullName evidence="3">Uncharacterized protein</fullName>
    </submittedName>
</protein>
<reference evidence="3" key="1">
    <citation type="submission" date="2020-02" db="EMBL/GenBank/DDBJ databases">
        <authorList>
            <person name="Meier V. D."/>
        </authorList>
    </citation>
    <scope>NUCLEOTIDE SEQUENCE</scope>
    <source>
        <strain evidence="3">AVDCRST_MAG44</strain>
    </source>
</reference>
<evidence type="ECO:0000256" key="1">
    <source>
        <dbReference type="SAM" id="MobiDB-lite"/>
    </source>
</evidence>
<sequence length="51" mass="5342">MTDPRNTDPAIHETTTEARAGSTPGVARVVLVVGTLLVIVLFTIIVLVGRA</sequence>
<keyword evidence="2" id="KW-0472">Membrane</keyword>
<organism evidence="3">
    <name type="scientific">uncultured Sphingomonas sp</name>
    <dbReference type="NCBI Taxonomy" id="158754"/>
    <lineage>
        <taxon>Bacteria</taxon>
        <taxon>Pseudomonadati</taxon>
        <taxon>Pseudomonadota</taxon>
        <taxon>Alphaproteobacteria</taxon>
        <taxon>Sphingomonadales</taxon>
        <taxon>Sphingomonadaceae</taxon>
        <taxon>Sphingomonas</taxon>
        <taxon>environmental samples</taxon>
    </lineage>
</organism>
<evidence type="ECO:0000256" key="2">
    <source>
        <dbReference type="SAM" id="Phobius"/>
    </source>
</evidence>
<dbReference type="EMBL" id="CADCVY010000031">
    <property type="protein sequence ID" value="CAA9494873.1"/>
    <property type="molecule type" value="Genomic_DNA"/>
</dbReference>
<gene>
    <name evidence="3" type="ORF">AVDCRST_MAG44-420</name>
</gene>
<proteinExistence type="predicted"/>
<feature type="transmembrane region" description="Helical" evidence="2">
    <location>
        <begin position="26"/>
        <end position="48"/>
    </location>
</feature>
<keyword evidence="2" id="KW-1133">Transmembrane helix</keyword>
<feature type="region of interest" description="Disordered" evidence="1">
    <location>
        <begin position="1"/>
        <end position="21"/>
    </location>
</feature>
<accession>A0A6J4SKP6</accession>
<name>A0A6J4SKP6_9SPHN</name>
<dbReference type="AlphaFoldDB" id="A0A6J4SKP6"/>